<feature type="signal peptide" evidence="1">
    <location>
        <begin position="1"/>
        <end position="21"/>
    </location>
</feature>
<keyword evidence="1" id="KW-0732">Signal</keyword>
<reference evidence="2 3" key="1">
    <citation type="submission" date="2014-04" db="EMBL/GenBank/DDBJ databases">
        <title>Genome assembly of Hyalangium minutum DSM 14724.</title>
        <authorList>
            <person name="Sharma G."/>
            <person name="Subramanian S."/>
        </authorList>
    </citation>
    <scope>NUCLEOTIDE SEQUENCE [LARGE SCALE GENOMIC DNA]</scope>
    <source>
        <strain evidence="2 3">DSM 14724</strain>
    </source>
</reference>
<evidence type="ECO:0000313" key="3">
    <source>
        <dbReference type="Proteomes" id="UP000028725"/>
    </source>
</evidence>
<gene>
    <name evidence="2" type="ORF">DB31_0874</name>
</gene>
<dbReference type="EMBL" id="JMCB01000010">
    <property type="protein sequence ID" value="KFE66401.1"/>
    <property type="molecule type" value="Genomic_DNA"/>
</dbReference>
<evidence type="ECO:0000256" key="1">
    <source>
        <dbReference type="SAM" id="SignalP"/>
    </source>
</evidence>
<proteinExistence type="predicted"/>
<dbReference type="RefSeq" id="WP_044192233.1">
    <property type="nucleotide sequence ID" value="NZ_JMCB01000010.1"/>
</dbReference>
<dbReference type="Proteomes" id="UP000028725">
    <property type="component" value="Unassembled WGS sequence"/>
</dbReference>
<evidence type="ECO:0000313" key="2">
    <source>
        <dbReference type="EMBL" id="KFE66401.1"/>
    </source>
</evidence>
<dbReference type="AlphaFoldDB" id="A0A085WFD8"/>
<sequence>MKELLRLTLSRAALLPLSLLALSCGGGTTKPPQKDPPQATLSVPKPNVAGPKITVNVGATGCDAIQTLQILDRDDLLKTVPYSGPGTVPVDLAANEVKYTRGIAVQMSLKARVTCADGRSNDSQPQPATFFPAAEVIDPPPTGGQVVTDNFVTEGTLPLIYFIGCGNAVGGFPKLYKVEKNNTSTQEPLSVNMPFICTQSTVITPKHPATGKRWVWTPDAGAMAIDANLNITGQVLAPIDLLVVGADGDAIVYDAGSSGAIVGVSRVSHVNGAVKWSRSPEGLLINAPAASSNEVMVASITANNAPSGRANILVTRLDYANGAPLGVATVLQVASDNPIPSTAPPTVFSPNGDLLFVASTGIGGITTVLACLTNANNCSPNSQRWTTSPVLSAPLAALVPYAAGSRVAAVASQQVWFLDAGTGAVTNKGGLDGALSPEGGLVVLQVQPGAPPYPQSFYILSGPPPQQNLPAPQPLEIIATDDPTKGELYRYQINAGSLSVAMDDAGTLWMRAGGSLVRPLSLGEYRQVRPVTP</sequence>
<dbReference type="OrthoDB" id="5378357at2"/>
<dbReference type="SUPFAM" id="SSF82171">
    <property type="entry name" value="DPP6 N-terminal domain-like"/>
    <property type="match status" value="1"/>
</dbReference>
<protein>
    <recommendedName>
        <fullName evidence="4">Lipoprotein</fullName>
    </recommendedName>
</protein>
<name>A0A085WFD8_9BACT</name>
<dbReference type="PROSITE" id="PS51257">
    <property type="entry name" value="PROKAR_LIPOPROTEIN"/>
    <property type="match status" value="1"/>
</dbReference>
<feature type="chain" id="PRO_5001799509" description="Lipoprotein" evidence="1">
    <location>
        <begin position="22"/>
        <end position="533"/>
    </location>
</feature>
<organism evidence="2 3">
    <name type="scientific">Hyalangium minutum</name>
    <dbReference type="NCBI Taxonomy" id="394096"/>
    <lineage>
        <taxon>Bacteria</taxon>
        <taxon>Pseudomonadati</taxon>
        <taxon>Myxococcota</taxon>
        <taxon>Myxococcia</taxon>
        <taxon>Myxococcales</taxon>
        <taxon>Cystobacterineae</taxon>
        <taxon>Archangiaceae</taxon>
        <taxon>Hyalangium</taxon>
    </lineage>
</organism>
<accession>A0A085WFD8</accession>
<keyword evidence="3" id="KW-1185">Reference proteome</keyword>
<evidence type="ECO:0008006" key="4">
    <source>
        <dbReference type="Google" id="ProtNLM"/>
    </source>
</evidence>
<dbReference type="STRING" id="394096.DB31_0874"/>
<comment type="caution">
    <text evidence="2">The sequence shown here is derived from an EMBL/GenBank/DDBJ whole genome shotgun (WGS) entry which is preliminary data.</text>
</comment>